<evidence type="ECO:0000256" key="5">
    <source>
        <dbReference type="ARBA" id="ARBA00022989"/>
    </source>
</evidence>
<dbReference type="Pfam" id="PF02534">
    <property type="entry name" value="T4SS-DNA_transf"/>
    <property type="match status" value="1"/>
</dbReference>
<proteinExistence type="inferred from homology"/>
<reference evidence="7" key="2">
    <citation type="submission" date="2021-04" db="EMBL/GenBank/DDBJ databases">
        <authorList>
            <person name="Gilroy R."/>
        </authorList>
    </citation>
    <scope>NUCLEOTIDE SEQUENCE</scope>
    <source>
        <strain evidence="7">CHK192-9172</strain>
    </source>
</reference>
<dbReference type="InterPro" id="IPR003688">
    <property type="entry name" value="TraG/VirD4"/>
</dbReference>
<gene>
    <name evidence="7" type="ORF">IAA08_03665</name>
</gene>
<dbReference type="InterPro" id="IPR051539">
    <property type="entry name" value="T4SS-coupling_protein"/>
</dbReference>
<protein>
    <submittedName>
        <fullName evidence="7">Type IV secretory system conjugative DNA transfer family protein</fullName>
    </submittedName>
</protein>
<keyword evidence="3" id="KW-1003">Cell membrane</keyword>
<keyword evidence="5" id="KW-1133">Transmembrane helix</keyword>
<evidence type="ECO:0000256" key="1">
    <source>
        <dbReference type="ARBA" id="ARBA00004651"/>
    </source>
</evidence>
<evidence type="ECO:0000313" key="7">
    <source>
        <dbReference type="EMBL" id="HIZ07018.1"/>
    </source>
</evidence>
<dbReference type="AlphaFoldDB" id="A0A9D2IG20"/>
<dbReference type="InterPro" id="IPR027417">
    <property type="entry name" value="P-loop_NTPase"/>
</dbReference>
<keyword evidence="4" id="KW-0812">Transmembrane</keyword>
<evidence type="ECO:0000256" key="4">
    <source>
        <dbReference type="ARBA" id="ARBA00022692"/>
    </source>
</evidence>
<sequence length="545" mass="62100">MKDIKETYRYERYQAPYEESRWAEPEEIMADTVPIEIDKPPYQTAGIPLLCDGRVAYVDHQDHHTLLFGATGSKKSRLFVMPMIQMMANAGESYVVTDPKGELYQQTAGTAKANGFKVLALNFRDFTRSHRWNPLQIPYELYQNGQKDDAIGMLNDLLASISADSMERTKDIFWIQQANSLALALLLILFETGRPEEINMGSFVKMCGEYGKPINSNKLYEIASYINPESIAGMNLAGVIISAEKTKDSIMSSLHAMIRIFAIQKKLITMMAGNDFDMRAIGREKTAVYVMIPDEKSTYHFLATLFIKQCYETMIQEAQLTPDIRLSRRVNFVLDEFANIPAIPDMDAMITAARSRNMRFFLVVQSFHQLEKLYGENARTLTSNCENWIYLNSKEFDHLTEISNLCGNVYTTGGQIRPLIAPSQLLHLSKKKGEALILAARHYPLLTEMPDISDYAFAYAKAPELPENGEKVHVAMFDLNMLASELESGMQEELFYEEEEKIPEEYRTLNKDEALDLAAARLQDLIRLLEDTEMPYDDDDVPFTE</sequence>
<comment type="caution">
    <text evidence="7">The sequence shown here is derived from an EMBL/GenBank/DDBJ whole genome shotgun (WGS) entry which is preliminary data.</text>
</comment>
<dbReference type="EMBL" id="DXCH01000100">
    <property type="protein sequence ID" value="HIZ07018.1"/>
    <property type="molecule type" value="Genomic_DNA"/>
</dbReference>
<dbReference type="PANTHER" id="PTHR37937:SF1">
    <property type="entry name" value="CONJUGATIVE TRANSFER: DNA TRANSPORT"/>
    <property type="match status" value="1"/>
</dbReference>
<name>A0A9D2IG20_9FIRM</name>
<dbReference type="Proteomes" id="UP000824024">
    <property type="component" value="Unassembled WGS sequence"/>
</dbReference>
<dbReference type="NCBIfam" id="NF045973">
    <property type="entry name" value="conju_CD1115"/>
    <property type="match status" value="1"/>
</dbReference>
<accession>A0A9D2IG20</accession>
<evidence type="ECO:0000256" key="2">
    <source>
        <dbReference type="ARBA" id="ARBA00008806"/>
    </source>
</evidence>
<comment type="similarity">
    <text evidence="2">Belongs to the VirD4/TraG family.</text>
</comment>
<dbReference type="GO" id="GO:0005886">
    <property type="term" value="C:plasma membrane"/>
    <property type="evidence" value="ECO:0007669"/>
    <property type="project" value="UniProtKB-SubCell"/>
</dbReference>
<evidence type="ECO:0000313" key="8">
    <source>
        <dbReference type="Proteomes" id="UP000824024"/>
    </source>
</evidence>
<comment type="subcellular location">
    <subcellularLocation>
        <location evidence="1">Cell membrane</location>
        <topology evidence="1">Multi-pass membrane protein</topology>
    </subcellularLocation>
</comment>
<dbReference type="Gene3D" id="3.40.50.300">
    <property type="entry name" value="P-loop containing nucleotide triphosphate hydrolases"/>
    <property type="match status" value="2"/>
</dbReference>
<dbReference type="CDD" id="cd01127">
    <property type="entry name" value="TrwB_TraG_TraD_VirD4"/>
    <property type="match status" value="1"/>
</dbReference>
<dbReference type="SUPFAM" id="SSF52540">
    <property type="entry name" value="P-loop containing nucleoside triphosphate hydrolases"/>
    <property type="match status" value="1"/>
</dbReference>
<organism evidence="7 8">
    <name type="scientific">Candidatus Eubacterium avistercoris</name>
    <dbReference type="NCBI Taxonomy" id="2838567"/>
    <lineage>
        <taxon>Bacteria</taxon>
        <taxon>Bacillati</taxon>
        <taxon>Bacillota</taxon>
        <taxon>Clostridia</taxon>
        <taxon>Eubacteriales</taxon>
        <taxon>Eubacteriaceae</taxon>
        <taxon>Eubacterium</taxon>
    </lineage>
</organism>
<evidence type="ECO:0000256" key="3">
    <source>
        <dbReference type="ARBA" id="ARBA00022475"/>
    </source>
</evidence>
<evidence type="ECO:0000256" key="6">
    <source>
        <dbReference type="ARBA" id="ARBA00023136"/>
    </source>
</evidence>
<dbReference type="PANTHER" id="PTHR37937">
    <property type="entry name" value="CONJUGATIVE TRANSFER: DNA TRANSPORT"/>
    <property type="match status" value="1"/>
</dbReference>
<reference evidence="7" key="1">
    <citation type="journal article" date="2021" name="PeerJ">
        <title>Extensive microbial diversity within the chicken gut microbiome revealed by metagenomics and culture.</title>
        <authorList>
            <person name="Gilroy R."/>
            <person name="Ravi A."/>
            <person name="Getino M."/>
            <person name="Pursley I."/>
            <person name="Horton D.L."/>
            <person name="Alikhan N.F."/>
            <person name="Baker D."/>
            <person name="Gharbi K."/>
            <person name="Hall N."/>
            <person name="Watson M."/>
            <person name="Adriaenssens E.M."/>
            <person name="Foster-Nyarko E."/>
            <person name="Jarju S."/>
            <person name="Secka A."/>
            <person name="Antonio M."/>
            <person name="Oren A."/>
            <person name="Chaudhuri R.R."/>
            <person name="La Ragione R."/>
            <person name="Hildebrand F."/>
            <person name="Pallen M.J."/>
        </authorList>
    </citation>
    <scope>NUCLEOTIDE SEQUENCE</scope>
    <source>
        <strain evidence="7">CHK192-9172</strain>
    </source>
</reference>
<keyword evidence="6" id="KW-0472">Membrane</keyword>